<dbReference type="InterPro" id="IPR000873">
    <property type="entry name" value="AMP-dep_synth/lig_dom"/>
</dbReference>
<feature type="transmembrane region" description="Helical" evidence="7">
    <location>
        <begin position="1489"/>
        <end position="1517"/>
    </location>
</feature>
<keyword evidence="4" id="KW-0808">Transferase</keyword>
<keyword evidence="5" id="KW-0175">Coiled coil</keyword>
<feature type="region of interest" description="Disordered" evidence="6">
    <location>
        <begin position="2452"/>
        <end position="2480"/>
    </location>
</feature>
<dbReference type="InterPro" id="IPR013120">
    <property type="entry name" value="FAR_NAD-bd"/>
</dbReference>
<dbReference type="SUPFAM" id="SSF51735">
    <property type="entry name" value="NAD(P)-binding Rossmann-fold domains"/>
    <property type="match status" value="1"/>
</dbReference>
<dbReference type="Pfam" id="PF07993">
    <property type="entry name" value="NAD_binding_4"/>
    <property type="match status" value="2"/>
</dbReference>
<dbReference type="InterPro" id="IPR036736">
    <property type="entry name" value="ACP-like_sf"/>
</dbReference>
<dbReference type="SUPFAM" id="SSF47336">
    <property type="entry name" value="ACP-like"/>
    <property type="match status" value="1"/>
</dbReference>
<feature type="transmembrane region" description="Helical" evidence="7">
    <location>
        <begin position="1175"/>
        <end position="1199"/>
    </location>
</feature>
<comment type="caution">
    <text evidence="9">The sequence shown here is derived from an EMBL/GenBank/DDBJ whole genome shotgun (WGS) entry which is preliminary data.</text>
</comment>
<dbReference type="PROSITE" id="PS00101">
    <property type="entry name" value="HEXAPEP_TRANSFERASES"/>
    <property type="match status" value="1"/>
</dbReference>
<accession>A0ABN9QP70</accession>
<dbReference type="PROSITE" id="PS00012">
    <property type="entry name" value="PHOSPHOPANTETHEINE"/>
    <property type="match status" value="1"/>
</dbReference>
<dbReference type="InterPro" id="IPR020845">
    <property type="entry name" value="AMP-binding_CS"/>
</dbReference>
<dbReference type="InterPro" id="IPR010071">
    <property type="entry name" value="AA_adenyl_dom"/>
</dbReference>
<evidence type="ECO:0000256" key="1">
    <source>
        <dbReference type="ARBA" id="ARBA00022450"/>
    </source>
</evidence>
<dbReference type="InterPro" id="IPR009081">
    <property type="entry name" value="PP-bd_ACP"/>
</dbReference>
<keyword evidence="7" id="KW-0812">Transmembrane</keyword>
<dbReference type="SUPFAM" id="SSF51161">
    <property type="entry name" value="Trimeric LpxA-like enzymes"/>
    <property type="match status" value="2"/>
</dbReference>
<dbReference type="InterPro" id="IPR011004">
    <property type="entry name" value="Trimer_LpxA-like_sf"/>
</dbReference>
<dbReference type="InterPro" id="IPR018357">
    <property type="entry name" value="Hexapep_transf_CS"/>
</dbReference>
<dbReference type="SUPFAM" id="SSF56801">
    <property type="entry name" value="Acetyl-CoA synthetase-like"/>
    <property type="match status" value="1"/>
</dbReference>
<feature type="transmembrane region" description="Helical" evidence="7">
    <location>
        <begin position="1220"/>
        <end position="1242"/>
    </location>
</feature>
<evidence type="ECO:0000313" key="9">
    <source>
        <dbReference type="EMBL" id="CAK0807952.1"/>
    </source>
</evidence>
<feature type="region of interest" description="Disordered" evidence="6">
    <location>
        <begin position="2525"/>
        <end position="2557"/>
    </location>
</feature>
<evidence type="ECO:0000256" key="6">
    <source>
        <dbReference type="SAM" id="MobiDB-lite"/>
    </source>
</evidence>
<keyword evidence="7" id="KW-0472">Membrane</keyword>
<dbReference type="Pfam" id="PF00668">
    <property type="entry name" value="Condensation"/>
    <property type="match status" value="1"/>
</dbReference>
<evidence type="ECO:0000259" key="8">
    <source>
        <dbReference type="PROSITE" id="PS50075"/>
    </source>
</evidence>
<dbReference type="Pfam" id="PF00550">
    <property type="entry name" value="PP-binding"/>
    <property type="match status" value="1"/>
</dbReference>
<dbReference type="Gene3D" id="1.10.1200.10">
    <property type="entry name" value="ACP-like"/>
    <property type="match status" value="1"/>
</dbReference>
<dbReference type="Gene3D" id="3.30.559.10">
    <property type="entry name" value="Chloramphenicol acetyltransferase-like domain"/>
    <property type="match status" value="1"/>
</dbReference>
<dbReference type="InterPro" id="IPR006162">
    <property type="entry name" value="Ppantetheine_attach_site"/>
</dbReference>
<reference evidence="9" key="1">
    <citation type="submission" date="2023-10" db="EMBL/GenBank/DDBJ databases">
        <authorList>
            <person name="Chen Y."/>
            <person name="Shah S."/>
            <person name="Dougan E. K."/>
            <person name="Thang M."/>
            <person name="Chan C."/>
        </authorList>
    </citation>
    <scope>NUCLEOTIDE SEQUENCE [LARGE SCALE GENOMIC DNA]</scope>
</reference>
<dbReference type="Proteomes" id="UP001189429">
    <property type="component" value="Unassembled WGS sequence"/>
</dbReference>
<dbReference type="InterPro" id="IPR045851">
    <property type="entry name" value="AMP-bd_C_sf"/>
</dbReference>
<dbReference type="SUPFAM" id="SSF52777">
    <property type="entry name" value="CoA-dependent acyltransferases"/>
    <property type="match status" value="2"/>
</dbReference>
<dbReference type="NCBIfam" id="TIGR01733">
    <property type="entry name" value="AA-adenyl-dom"/>
    <property type="match status" value="1"/>
</dbReference>
<dbReference type="InterPro" id="IPR036291">
    <property type="entry name" value="NAD(P)-bd_dom_sf"/>
</dbReference>
<feature type="region of interest" description="Disordered" evidence="6">
    <location>
        <begin position="2226"/>
        <end position="2245"/>
    </location>
</feature>
<feature type="transmembrane region" description="Helical" evidence="7">
    <location>
        <begin position="958"/>
        <end position="980"/>
    </location>
</feature>
<dbReference type="EMBL" id="CAUYUJ010004047">
    <property type="protein sequence ID" value="CAK0807952.1"/>
    <property type="molecule type" value="Genomic_DNA"/>
</dbReference>
<gene>
    <name evidence="9" type="ORF">PCOR1329_LOCUS13676</name>
</gene>
<evidence type="ECO:0000313" key="10">
    <source>
        <dbReference type="Proteomes" id="UP001189429"/>
    </source>
</evidence>
<keyword evidence="1" id="KW-0596">Phosphopantetheine</keyword>
<feature type="region of interest" description="Disordered" evidence="6">
    <location>
        <begin position="2168"/>
        <end position="2199"/>
    </location>
</feature>
<keyword evidence="10" id="KW-1185">Reference proteome</keyword>
<dbReference type="Gene3D" id="3.40.50.720">
    <property type="entry name" value="NAD(P)-binding Rossmann-like Domain"/>
    <property type="match status" value="2"/>
</dbReference>
<dbReference type="CDD" id="cd05930">
    <property type="entry name" value="A_NRPS"/>
    <property type="match status" value="1"/>
</dbReference>
<dbReference type="InterPro" id="IPR042099">
    <property type="entry name" value="ANL_N_sf"/>
</dbReference>
<evidence type="ECO:0000256" key="4">
    <source>
        <dbReference type="ARBA" id="ARBA00022679"/>
    </source>
</evidence>
<dbReference type="Gene3D" id="3.30.559.30">
    <property type="entry name" value="Nonribosomal peptide synthetase, condensation domain"/>
    <property type="match status" value="1"/>
</dbReference>
<dbReference type="PROSITE" id="PS00455">
    <property type="entry name" value="AMP_BINDING"/>
    <property type="match status" value="1"/>
</dbReference>
<evidence type="ECO:0000256" key="7">
    <source>
        <dbReference type="SAM" id="Phobius"/>
    </source>
</evidence>
<proteinExistence type="predicted"/>
<feature type="transmembrane region" description="Helical" evidence="7">
    <location>
        <begin position="1262"/>
        <end position="1289"/>
    </location>
</feature>
<dbReference type="Pfam" id="PF00501">
    <property type="entry name" value="AMP-binding"/>
    <property type="match status" value="1"/>
</dbReference>
<dbReference type="InterPro" id="IPR023213">
    <property type="entry name" value="CAT-like_dom_sf"/>
</dbReference>
<evidence type="ECO:0000256" key="2">
    <source>
        <dbReference type="ARBA" id="ARBA00022553"/>
    </source>
</evidence>
<feature type="domain" description="Carrier" evidence="8">
    <location>
        <begin position="824"/>
        <end position="898"/>
    </location>
</feature>
<dbReference type="Gene3D" id="2.160.10.10">
    <property type="entry name" value="Hexapeptide repeat proteins"/>
    <property type="match status" value="1"/>
</dbReference>
<feature type="compositionally biased region" description="Basic and acidic residues" evidence="6">
    <location>
        <begin position="2454"/>
        <end position="2465"/>
    </location>
</feature>
<dbReference type="PANTHER" id="PTHR45527">
    <property type="entry name" value="NONRIBOSOMAL PEPTIDE SYNTHETASE"/>
    <property type="match status" value="1"/>
</dbReference>
<keyword evidence="3" id="KW-0436">Ligase</keyword>
<evidence type="ECO:0000256" key="5">
    <source>
        <dbReference type="SAM" id="Coils"/>
    </source>
</evidence>
<feature type="transmembrane region" description="Helical" evidence="7">
    <location>
        <begin position="1537"/>
        <end position="1556"/>
    </location>
</feature>
<dbReference type="PANTHER" id="PTHR45527:SF1">
    <property type="entry name" value="FATTY ACID SYNTHASE"/>
    <property type="match status" value="1"/>
</dbReference>
<organism evidence="9 10">
    <name type="scientific">Prorocentrum cordatum</name>
    <dbReference type="NCBI Taxonomy" id="2364126"/>
    <lineage>
        <taxon>Eukaryota</taxon>
        <taxon>Sar</taxon>
        <taxon>Alveolata</taxon>
        <taxon>Dinophyceae</taxon>
        <taxon>Prorocentrales</taxon>
        <taxon>Prorocentraceae</taxon>
        <taxon>Prorocentrum</taxon>
    </lineage>
</organism>
<name>A0ABN9QP70_9DINO</name>
<dbReference type="Gene3D" id="3.40.50.12780">
    <property type="entry name" value="N-terminal domain of ligase-like"/>
    <property type="match status" value="1"/>
</dbReference>
<dbReference type="InterPro" id="IPR001242">
    <property type="entry name" value="Condensation_dom"/>
</dbReference>
<evidence type="ECO:0000256" key="3">
    <source>
        <dbReference type="ARBA" id="ARBA00022598"/>
    </source>
</evidence>
<keyword evidence="7" id="KW-1133">Transmembrane helix</keyword>
<protein>
    <recommendedName>
        <fullName evidence="8">Carrier domain-containing protein</fullName>
    </recommendedName>
</protein>
<dbReference type="Gene3D" id="3.30.300.30">
    <property type="match status" value="1"/>
</dbReference>
<feature type="coiled-coil region" evidence="5">
    <location>
        <begin position="2090"/>
        <end position="2124"/>
    </location>
</feature>
<dbReference type="PROSITE" id="PS50075">
    <property type="entry name" value="CARRIER"/>
    <property type="match status" value="1"/>
</dbReference>
<keyword evidence="2" id="KW-0597">Phosphoprotein</keyword>
<sequence length="3200" mass="346189">MLITAHHSVIDGRSLAILAQEISMVYTGLVLKHEVQLPPLALQYADFSYWQRQWMAQGRMDEQLKYWRRQLEGLQVLQLPGDWPRPARLPPDGAQVRFQLPAEVAAGARALARARGSTLFGVLLAAFGVVLGRWGNSPDVAVASVVANRDAPEVERLVGYFVNTVVFRMQLQGSFEQLLAQLRDKAAGAFANASAPYVSVLDSAGIDPAAVPAMFVLQDAADNKWSMPGVSVAEVELPRTAALFDITLEMREDRDGGGSLSGFVVYNTSLWTEGRAKRFVDSLQAVLAAAAAEPTAALGALPAIQEADSAQILTWGGHNEKAERSLGPVEALGRRLLMHAGRDAILHGAIAVTFEEFGLRVAALASEVKRRLGDAAAEGEEAVVAVLLPRSVEMAVAVWAVLGAGAAYVPVDPEYPAERIAHIFENAAPRLLLCWKDAATSAPLGSEAFCVEEWPARDPRPLKEAAASLERPAPERLAYVIYTSGSTGRPKGVAVEHKAVANMVKEQIRLMGIAPEDRVLQFFKPAFDGAVQEYLSTPCAGAALVLWDADQSFADVLLEKRVSVATLTPSALAVLDPHRLPHLKSLAVAAEAAPPSLVDAWAQEGRRLVNAYGPSESCVVVTCAELHHGMKQVPIGRPLQGCQCYVLEPSERRSLQPVGVGGELCIGGVQLARGYYGSAAKTAEKFAENPVGGARMYRSGDMATWLPEGQLLYLGRNDDMVKVRGFRVELTEVEAALAACGAQFQAAALNSTKDGLWAWATPASLDAARLREGVQKILPQYMVPQRIFVLEELPLNPNGKIDKVKLLSLAAAATTVEDEQSDDGPQSHLEERLCTIISSVLGVERVGVTANLKDCGMSSLKSVLLVSKLRDAGFSVPLGQLYELTTVKAIAEFVEAEQGAGDLSMQVAESSSRRTCCSRRGIGNSSAATFWGLVWFALRLVVWMWISGVVIWPAVLPLWFASSVALPHLGLAWALLWLVVAAYPMYLLGVASLCVLTKWAVVGRYKTAAVPTDSWAFLRWWAVDRLLAYAGELALGALRGSPMYFAYLRAMGLQARGYCRVDTRFVSEFDLISLGNGCVIAEGAKLRPGVLEAGLLRLKPMCFGDRCAISENAVCTSGATAGSDVTLQPLSFLSGRTGRTLPDGSVWKGCPLGESRQQPIRQEEGRLWKDLASDLLALLTALALLVASAGVAYCVFQALAVAQGMPWDSMSDFEKAQGALFAAAWLLFGPPVMVSADVLMGLDLANAADRAATAMGEPRWQFGLRVAGMIVLAYAAHGWTLTFCSALLGRVLRGSRRKRGAFFQARTLFLRITFPRYPAQLSGTAAMALYLRLLGGRVSPTACVSLSEPPLEPRKLRVGARALVINAQALGEASVGDRAFVGGGSVLLPHAEVERGAVVGGMSVVGRPVKTGTVLAGNPGVIVRRAELARPPPCGLVPRLVQELLWVVYPLLAPMLLQLVLLVTLLPAMYALTVVMDTLESDAWAWARLPVVCMALAPAYVLLGWCLALVAVVLKWVVVGKVRPQSGWQWHGSAHHYAFAFVQSLCGLTTGVYAGMAHGSPLYNWWLRLLGSHVATDAVVMTPIMDFDVVSIGSGAVVEREATVSATRMLPAQGGPSEFCTRYSTVSVGPRSTISCSAAMVAADTGELSVLAPLSTLGPSARLPARALAVGSPPQKFVWSKERDNLIRPSTRPLPGELKPSVPLPPFVARALGRMKVQSSTAPPDAPAPLVTGANGFLGRFIVAALLETTECQVLCLVRGADSETARGRLEASLRTAGVTSPELLRRVEVVKGDLSKRSFGLPFAEFQRLAGRASHVINTAARVNLAEPFQLMRKDNVEAVAHLLEFCCVVRCSMDVPSCKRGDSPISFYNSYDFDSYPVWACATDNVRKLQLKTGLHRRNGSELCTVASARGHFTPQEELDFKYWNTATLDSIFHTFEKRTLAKLDEKFLAGFGLLSVSNAKQLPTMFATSVKPVMDSLQSQVAKEIINIRSELGAAYDSHILTLDIREIADGVLAAAADAWRAADEAHGRLHATRRAGDEARLVVELVHAAAADVHLSVAETRTHPIELKTQVTQLGLRVNNLYKELLDTVDQRLKLIELDTEEMQQQIDSIEQHVQSLQSHEQYPVNRDGSPHVDNYFDTLLTHVQRDDCCNGFMKILNSLPEPHSSDWHSSDCQPPASGIRGTAATDSPKPLMQSETTALPMPFKTLTTPLPTASTELKLDEAADAEATQSETDELPPPSETYELQQQIAYELEPDEIEFNSELEHAEPTNVPDSIDLCMPHPGLKAAQSEFDELLMPSETNELQQQIAYELAHDELELDELQQPPAYDELDEFDEHALQSEFGQLFSPSEIDELRLHFESDERPLGDIRSLPLYGTGDQANGYPYSKWLAELLVFKAGRQGLPVSVHRPGLIGGHSQLGVMAKARKLGTAGASDIGMAGALAEKHRQRARDGAAEDDARPIRSASRLNGPASVMGEAMDATPAGDLPRAADPRGQRFKSCEAKMPAGHLHAWGEKVSEIEDRSKKGGKGAGQGVRSLAGQNDPHEVRHPPGRAPVVELPLFRRRAAEPSGKRSLKVKEKDRGAGTCEKGLRCRAGESIFQRTSLLEPGELTFRRVAGWPGEALRSLHSEKRSIAKMGARALRLALRSSTRLGQMARQTFTAARRAVEITARRRGAPPLPLPSDGDYIRALFQYFSDPTRSMEIYGGDNRRDFRRKVGASAQVCLQVIDSIRETLARLAPTWTGFRIQDQAKYFGTFIGPGATLALIWVDWVAKAIVAIAMAPGGSDAPAGSTFHPAAPGNAVTMGVLAAVLREPAARAEGQGKGRKAMLSRSSSRNTPVILTVAARYKHAPSPFIVKIRHFCPSVPSHTVAQMPNTHGWMESLHFPSSLCLSGCRVFGMSLGCVSCLVETAPVPISFTSTKPPLTSRTKYSRRSPPAWWNFGSLVFDAYSMLRQTIPSPDTSASAPLALAFRCRLRTRPSVSGVGWFPLAGQLVEGQHRRCQTVPVATVLQVKDTVVHFDQPVGLWSWSRAKRSMMDCTSLRLILSTSRSHANALLLAKSIAGRRQHDPGITFERDRPLQEAGYEGLRTVDFSQWRDSILADPEQFKSWSFCAALSVEGDGIDSMVEGKEGAKAMRAAVGAEAFDSFSPRACLERSLEYCIANGLLPPPDAASSSCCTSTAVGSRPLARPLLGEP</sequence>
<feature type="transmembrane region" description="Helical" evidence="7">
    <location>
        <begin position="1446"/>
        <end position="1469"/>
    </location>
</feature>